<keyword evidence="4" id="KW-1185">Reference proteome</keyword>
<dbReference type="InterPro" id="IPR009078">
    <property type="entry name" value="Ferritin-like_SF"/>
</dbReference>
<feature type="chain" id="PRO_5002110491" description="DUF2202 domain-containing protein" evidence="1">
    <location>
        <begin position="23"/>
        <end position="187"/>
    </location>
</feature>
<dbReference type="STRING" id="1224162.B840_05475"/>
<dbReference type="Proteomes" id="UP000031928">
    <property type="component" value="Chromosome"/>
</dbReference>
<sequence length="187" mass="20335">MNTRRLSALTALALTAALGVSACTTPEESAAPVTVTESAAPAGEYESADLLRRLIEEEKVAHDLYLAFDEMYGARVFGNITGAEVSHQDQVLAVMEDKGVEDPRLAEPGQFVDPELQTLYDDFLEQGSANLPAAYQVGVDFEVMDIAGLEEELAQAPESDTDLTGLLEYLIKGSKNHLEAFQRQLDR</sequence>
<evidence type="ECO:0000313" key="4">
    <source>
        <dbReference type="Proteomes" id="UP000031928"/>
    </source>
</evidence>
<dbReference type="AlphaFoldDB" id="A0A0B6TL74"/>
<dbReference type="Pfam" id="PF09968">
    <property type="entry name" value="DUF2202"/>
    <property type="match status" value="1"/>
</dbReference>
<protein>
    <recommendedName>
        <fullName evidence="2">DUF2202 domain-containing protein</fullName>
    </recommendedName>
</protein>
<dbReference type="InterPro" id="IPR012347">
    <property type="entry name" value="Ferritin-like"/>
</dbReference>
<dbReference type="Gene3D" id="1.20.1260.10">
    <property type="match status" value="1"/>
</dbReference>
<dbReference type="HOGENOM" id="CLU_051317_2_1_11"/>
<dbReference type="InterPro" id="IPR019243">
    <property type="entry name" value="DUF2202"/>
</dbReference>
<dbReference type="RefSeq" id="WP_042621301.1">
    <property type="nucleotide sequence ID" value="NZ_CP007790.1"/>
</dbReference>
<feature type="signal peptide" evidence="1">
    <location>
        <begin position="1"/>
        <end position="22"/>
    </location>
</feature>
<dbReference type="OrthoDB" id="9801086at2"/>
<evidence type="ECO:0000313" key="3">
    <source>
        <dbReference type="EMBL" id="AJK68708.1"/>
    </source>
</evidence>
<dbReference type="EMBL" id="CP007790">
    <property type="protein sequence ID" value="AJK68708.1"/>
    <property type="molecule type" value="Genomic_DNA"/>
</dbReference>
<feature type="domain" description="DUF2202" evidence="2">
    <location>
        <begin position="49"/>
        <end position="186"/>
    </location>
</feature>
<gene>
    <name evidence="3" type="ORF">B840_05475</name>
</gene>
<organism evidence="3 4">
    <name type="scientific">Corynebacterium marinum DSM 44953</name>
    <dbReference type="NCBI Taxonomy" id="1224162"/>
    <lineage>
        <taxon>Bacteria</taxon>
        <taxon>Bacillati</taxon>
        <taxon>Actinomycetota</taxon>
        <taxon>Actinomycetes</taxon>
        <taxon>Mycobacteriales</taxon>
        <taxon>Corynebacteriaceae</taxon>
        <taxon>Corynebacterium</taxon>
    </lineage>
</organism>
<name>A0A0B6TL74_9CORY</name>
<dbReference type="PROSITE" id="PS51257">
    <property type="entry name" value="PROKAR_LIPOPROTEIN"/>
    <property type="match status" value="1"/>
</dbReference>
<proteinExistence type="predicted"/>
<dbReference type="KEGG" id="cmq:B840_05475"/>
<keyword evidence="1" id="KW-0732">Signal</keyword>
<evidence type="ECO:0000259" key="2">
    <source>
        <dbReference type="Pfam" id="PF09968"/>
    </source>
</evidence>
<accession>A0A0B6TL74</accession>
<evidence type="ECO:0000256" key="1">
    <source>
        <dbReference type="SAM" id="SignalP"/>
    </source>
</evidence>
<reference evidence="3 4" key="1">
    <citation type="submission" date="2014-05" db="EMBL/GenBank/DDBJ databases">
        <title>Complete genome sequence of Corynebacterium marinum DSM 44953.</title>
        <authorList>
            <person name="Schaffert L."/>
            <person name="Albersmeier A."/>
            <person name="Kalinowski J."/>
            <person name="Ruckert C."/>
        </authorList>
    </citation>
    <scope>NUCLEOTIDE SEQUENCE [LARGE SCALE GENOMIC DNA]</scope>
    <source>
        <strain evidence="3 4">DSM 44953</strain>
    </source>
</reference>
<dbReference type="SUPFAM" id="SSF47240">
    <property type="entry name" value="Ferritin-like"/>
    <property type="match status" value="1"/>
</dbReference>